<organism evidence="9 10">
    <name type="scientific">Nannocystis radixulma</name>
    <dbReference type="NCBI Taxonomy" id="2995305"/>
    <lineage>
        <taxon>Bacteria</taxon>
        <taxon>Pseudomonadati</taxon>
        <taxon>Myxococcota</taxon>
        <taxon>Polyangia</taxon>
        <taxon>Nannocystales</taxon>
        <taxon>Nannocystaceae</taxon>
        <taxon>Nannocystis</taxon>
    </lineage>
</organism>
<dbReference type="PANTHER" id="PTHR43000">
    <property type="entry name" value="DTDP-D-GLUCOSE 4,6-DEHYDRATASE-RELATED"/>
    <property type="match status" value="1"/>
</dbReference>
<dbReference type="NCBIfam" id="TIGR01181">
    <property type="entry name" value="dTDP_gluc_dehyt"/>
    <property type="match status" value="1"/>
</dbReference>
<keyword evidence="5" id="KW-0520">NAD</keyword>
<sequence length="347" mass="38000">MEPCDRTLLVTGGAGFVGSSFVELAVARGARVIVLDALTYAGRRDNLREALASGRAELVVGDICDGALVRGLLAAHRPDAIVNFAAESHVDRSIAGPDAFVRTNVVGAATLLGAALEHWRGQDPAAAARFRHVQISTDEVFGALGPTGAFDESSPVAPSSPYSASKASADHLTCAWHHTFGLPTIITHCSNNYGPRQYPEKLIPLMIARALAGEPLPVYGDGGNVRDWIHVRDHSHGVWLALTRGRPGRSYCLGGHAERRNLDIVRTLCRHLDELRARADGRPHADGITFVTDRPGHDWRYAIDDTRARRELGFECSYDFDEGLRDTVRWYLDHPAWLRPAHEEDLR</sequence>
<keyword evidence="10" id="KW-1185">Reference proteome</keyword>
<comment type="caution">
    <text evidence="9">The sequence shown here is derived from an EMBL/GenBank/DDBJ whole genome shotgun (WGS) entry which is preliminary data.</text>
</comment>
<keyword evidence="6 7" id="KW-0456">Lyase</keyword>
<dbReference type="SUPFAM" id="SSF51735">
    <property type="entry name" value="NAD(P)-binding Rossmann-fold domains"/>
    <property type="match status" value="1"/>
</dbReference>
<comment type="cofactor">
    <cofactor evidence="2 7">
        <name>NAD(+)</name>
        <dbReference type="ChEBI" id="CHEBI:57540"/>
    </cofactor>
</comment>
<dbReference type="Proteomes" id="UP001217838">
    <property type="component" value="Unassembled WGS sequence"/>
</dbReference>
<dbReference type="EC" id="4.2.1.46" evidence="4 7"/>
<evidence type="ECO:0000256" key="6">
    <source>
        <dbReference type="ARBA" id="ARBA00023239"/>
    </source>
</evidence>
<evidence type="ECO:0000256" key="1">
    <source>
        <dbReference type="ARBA" id="ARBA00001539"/>
    </source>
</evidence>
<name>A0ABT5AZF3_9BACT</name>
<evidence type="ECO:0000256" key="4">
    <source>
        <dbReference type="ARBA" id="ARBA00011990"/>
    </source>
</evidence>
<evidence type="ECO:0000313" key="9">
    <source>
        <dbReference type="EMBL" id="MDC0666201.1"/>
    </source>
</evidence>
<dbReference type="Gene3D" id="3.90.25.10">
    <property type="entry name" value="UDP-galactose 4-epimerase, domain 1"/>
    <property type="match status" value="1"/>
</dbReference>
<evidence type="ECO:0000256" key="7">
    <source>
        <dbReference type="RuleBase" id="RU004473"/>
    </source>
</evidence>
<evidence type="ECO:0000256" key="2">
    <source>
        <dbReference type="ARBA" id="ARBA00001911"/>
    </source>
</evidence>
<proteinExistence type="inferred from homology"/>
<dbReference type="InterPro" id="IPR036291">
    <property type="entry name" value="NAD(P)-bd_dom_sf"/>
</dbReference>
<dbReference type="GO" id="GO:0008460">
    <property type="term" value="F:dTDP-glucose 4,6-dehydratase activity"/>
    <property type="evidence" value="ECO:0007669"/>
    <property type="project" value="UniProtKB-EC"/>
</dbReference>
<dbReference type="RefSeq" id="WP_271993640.1">
    <property type="nucleotide sequence ID" value="NZ_JAQNDN010000001.1"/>
</dbReference>
<comment type="catalytic activity">
    <reaction evidence="1 7">
        <text>dTDP-alpha-D-glucose = dTDP-4-dehydro-6-deoxy-alpha-D-glucose + H2O</text>
        <dbReference type="Rhea" id="RHEA:17221"/>
        <dbReference type="ChEBI" id="CHEBI:15377"/>
        <dbReference type="ChEBI" id="CHEBI:57477"/>
        <dbReference type="ChEBI" id="CHEBI:57649"/>
        <dbReference type="EC" id="4.2.1.46"/>
    </reaction>
</comment>
<dbReference type="Pfam" id="PF16363">
    <property type="entry name" value="GDP_Man_Dehyd"/>
    <property type="match status" value="1"/>
</dbReference>
<dbReference type="InterPro" id="IPR005888">
    <property type="entry name" value="dTDP_Gluc_deHydtase"/>
</dbReference>
<dbReference type="EMBL" id="JAQNDN010000001">
    <property type="protein sequence ID" value="MDC0666201.1"/>
    <property type="molecule type" value="Genomic_DNA"/>
</dbReference>
<reference evidence="9 10" key="1">
    <citation type="submission" date="2022-11" db="EMBL/GenBank/DDBJ databases">
        <title>Minimal conservation of predation-associated metabolite biosynthetic gene clusters underscores biosynthetic potential of Myxococcota including descriptions for ten novel species: Archangium lansinium sp. nov., Myxococcus landrumus sp. nov., Nannocystis bai.</title>
        <authorList>
            <person name="Ahearne A."/>
            <person name="Stevens C."/>
            <person name="Dowd S."/>
        </authorList>
    </citation>
    <scope>NUCLEOTIDE SEQUENCE [LARGE SCALE GENOMIC DNA]</scope>
    <source>
        <strain evidence="9 10">NCELM</strain>
    </source>
</reference>
<gene>
    <name evidence="9" type="primary">rfbB</name>
    <name evidence="9" type="ORF">POL58_00565</name>
</gene>
<protein>
    <recommendedName>
        <fullName evidence="4 7">dTDP-glucose 4,6-dehydratase</fullName>
        <ecNumber evidence="4 7">4.2.1.46</ecNumber>
    </recommendedName>
</protein>
<dbReference type="Gene3D" id="3.40.50.720">
    <property type="entry name" value="NAD(P)-binding Rossmann-like Domain"/>
    <property type="match status" value="1"/>
</dbReference>
<evidence type="ECO:0000259" key="8">
    <source>
        <dbReference type="Pfam" id="PF16363"/>
    </source>
</evidence>
<evidence type="ECO:0000256" key="5">
    <source>
        <dbReference type="ARBA" id="ARBA00023027"/>
    </source>
</evidence>
<dbReference type="CDD" id="cd05246">
    <property type="entry name" value="dTDP_GD_SDR_e"/>
    <property type="match status" value="1"/>
</dbReference>
<comment type="similarity">
    <text evidence="3 7">Belongs to the NAD(P)-dependent epimerase/dehydratase family. dTDP-glucose dehydratase subfamily.</text>
</comment>
<feature type="domain" description="NAD(P)-binding" evidence="8">
    <location>
        <begin position="9"/>
        <end position="327"/>
    </location>
</feature>
<evidence type="ECO:0000313" key="10">
    <source>
        <dbReference type="Proteomes" id="UP001217838"/>
    </source>
</evidence>
<evidence type="ECO:0000256" key="3">
    <source>
        <dbReference type="ARBA" id="ARBA00008178"/>
    </source>
</evidence>
<accession>A0ABT5AZF3</accession>
<dbReference type="InterPro" id="IPR016040">
    <property type="entry name" value="NAD(P)-bd_dom"/>
</dbReference>